<proteinExistence type="inferred from homology"/>
<accession>A0A8J6T3V4</accession>
<dbReference type="InterPro" id="IPR002676">
    <property type="entry name" value="RimM_N"/>
</dbReference>
<evidence type="ECO:0000256" key="2">
    <source>
        <dbReference type="ARBA" id="ARBA00022517"/>
    </source>
</evidence>
<feature type="domain" description="Ribosome maturation factor RimM PRC barrel" evidence="7">
    <location>
        <begin position="93"/>
        <end position="159"/>
    </location>
</feature>
<reference evidence="8 9" key="1">
    <citation type="submission" date="2020-08" db="EMBL/GenBank/DDBJ databases">
        <title>Bridging the membrane lipid divide: bacteria of the FCB group superphylum have the potential to synthesize archaeal ether lipids.</title>
        <authorList>
            <person name="Villanueva L."/>
            <person name="Von Meijenfeldt F.A.B."/>
            <person name="Westbye A.B."/>
            <person name="Yadav S."/>
            <person name="Hopmans E.C."/>
            <person name="Dutilh B.E."/>
            <person name="Sinninghe Damste J.S."/>
        </authorList>
    </citation>
    <scope>NUCLEOTIDE SEQUENCE [LARGE SCALE GENOMIC DNA]</scope>
    <source>
        <strain evidence="8">NIOZ-UU27</strain>
    </source>
</reference>
<dbReference type="Gene3D" id="2.30.30.240">
    <property type="entry name" value="PRC-barrel domain"/>
    <property type="match status" value="1"/>
</dbReference>
<evidence type="ECO:0000256" key="3">
    <source>
        <dbReference type="ARBA" id="ARBA00022552"/>
    </source>
</evidence>
<evidence type="ECO:0000259" key="7">
    <source>
        <dbReference type="Pfam" id="PF24986"/>
    </source>
</evidence>
<dbReference type="GO" id="GO:0006364">
    <property type="term" value="P:rRNA processing"/>
    <property type="evidence" value="ECO:0007669"/>
    <property type="project" value="UniProtKB-UniRule"/>
</dbReference>
<evidence type="ECO:0000313" key="9">
    <source>
        <dbReference type="Proteomes" id="UP000650524"/>
    </source>
</evidence>
<dbReference type="InterPro" id="IPR056792">
    <property type="entry name" value="PRC_RimM"/>
</dbReference>
<comment type="similarity">
    <text evidence="5">Belongs to the RimM family.</text>
</comment>
<dbReference type="SUPFAM" id="SSF50447">
    <property type="entry name" value="Translation proteins"/>
    <property type="match status" value="1"/>
</dbReference>
<keyword evidence="3 5" id="KW-0698">rRNA processing</keyword>
<comment type="function">
    <text evidence="5">An accessory protein needed during the final step in the assembly of 30S ribosomal subunit, possibly for assembly of the head region. Essential for efficient processing of 16S rRNA. May be needed both before and after RbfA during the maturation of 16S rRNA. It has affinity for free ribosomal 30S subunits but not for 70S ribosomes.</text>
</comment>
<dbReference type="PANTHER" id="PTHR33692">
    <property type="entry name" value="RIBOSOME MATURATION FACTOR RIMM"/>
    <property type="match status" value="1"/>
</dbReference>
<dbReference type="GO" id="GO:0005737">
    <property type="term" value="C:cytoplasm"/>
    <property type="evidence" value="ECO:0007669"/>
    <property type="project" value="UniProtKB-SubCell"/>
</dbReference>
<comment type="subcellular location">
    <subcellularLocation>
        <location evidence="5">Cytoplasm</location>
    </subcellularLocation>
</comment>
<dbReference type="InterPro" id="IPR011961">
    <property type="entry name" value="RimM"/>
</dbReference>
<dbReference type="AlphaFoldDB" id="A0A8J6T3V4"/>
<dbReference type="NCBIfam" id="TIGR02273">
    <property type="entry name" value="16S_RimM"/>
    <property type="match status" value="1"/>
</dbReference>
<dbReference type="GO" id="GO:0005840">
    <property type="term" value="C:ribosome"/>
    <property type="evidence" value="ECO:0007669"/>
    <property type="project" value="InterPro"/>
</dbReference>
<dbReference type="SUPFAM" id="SSF50346">
    <property type="entry name" value="PRC-barrel domain"/>
    <property type="match status" value="1"/>
</dbReference>
<dbReference type="Proteomes" id="UP000650524">
    <property type="component" value="Unassembled WGS sequence"/>
</dbReference>
<name>A0A8J6T3V4_9DELT</name>
<evidence type="ECO:0000256" key="1">
    <source>
        <dbReference type="ARBA" id="ARBA00022490"/>
    </source>
</evidence>
<dbReference type="HAMAP" id="MF_00014">
    <property type="entry name" value="Ribosome_mat_RimM"/>
    <property type="match status" value="1"/>
</dbReference>
<dbReference type="GO" id="GO:0043022">
    <property type="term" value="F:ribosome binding"/>
    <property type="evidence" value="ECO:0007669"/>
    <property type="project" value="InterPro"/>
</dbReference>
<keyword evidence="2 5" id="KW-0690">Ribosome biogenesis</keyword>
<dbReference type="PANTHER" id="PTHR33692:SF1">
    <property type="entry name" value="RIBOSOME MATURATION FACTOR RIMM"/>
    <property type="match status" value="1"/>
</dbReference>
<dbReference type="InterPro" id="IPR009000">
    <property type="entry name" value="Transl_B-barrel_sf"/>
</dbReference>
<dbReference type="EMBL" id="JACNJD010000268">
    <property type="protein sequence ID" value="MBC8178280.1"/>
    <property type="molecule type" value="Genomic_DNA"/>
</dbReference>
<dbReference type="InterPro" id="IPR011033">
    <property type="entry name" value="PRC_barrel-like_sf"/>
</dbReference>
<comment type="subunit">
    <text evidence="5">Binds ribosomal protein uS19.</text>
</comment>
<comment type="domain">
    <text evidence="5">The PRC barrel domain binds ribosomal protein uS19.</text>
</comment>
<keyword evidence="4 5" id="KW-0143">Chaperone</keyword>
<gene>
    <name evidence="5 8" type="primary">rimM</name>
    <name evidence="8" type="ORF">H8E19_12820</name>
</gene>
<dbReference type="GO" id="GO:0042274">
    <property type="term" value="P:ribosomal small subunit biogenesis"/>
    <property type="evidence" value="ECO:0007669"/>
    <property type="project" value="UniProtKB-UniRule"/>
</dbReference>
<dbReference type="Gene3D" id="2.40.30.60">
    <property type="entry name" value="RimM"/>
    <property type="match status" value="1"/>
</dbReference>
<dbReference type="Pfam" id="PF24986">
    <property type="entry name" value="PRC_RimM"/>
    <property type="match status" value="1"/>
</dbReference>
<evidence type="ECO:0000313" key="8">
    <source>
        <dbReference type="EMBL" id="MBC8178280.1"/>
    </source>
</evidence>
<dbReference type="InterPro" id="IPR036976">
    <property type="entry name" value="RimM_N_sf"/>
</dbReference>
<feature type="domain" description="RimM N-terminal" evidence="6">
    <location>
        <begin position="1"/>
        <end position="81"/>
    </location>
</feature>
<comment type="caution">
    <text evidence="8">The sequence shown here is derived from an EMBL/GenBank/DDBJ whole genome shotgun (WGS) entry which is preliminary data.</text>
</comment>
<dbReference type="Pfam" id="PF01782">
    <property type="entry name" value="RimM"/>
    <property type="match status" value="1"/>
</dbReference>
<sequence length="166" mass="18395">MGKVIRPHGLEGLLRVWSYSSSEASFIDAEEIYLRHVSGKLSRYRVLSVSPHKNILLMNLEGMNSIDQAEELRGAEVLVRYEAITCEEGEYLWHELIGLKVFLDTGDYLGAISGIIPAGSNEIYVVGTGEDAIFLPATHEVVQEIDLEKGKMTISAMEGLLDLNEV</sequence>
<evidence type="ECO:0000259" key="6">
    <source>
        <dbReference type="Pfam" id="PF01782"/>
    </source>
</evidence>
<evidence type="ECO:0000256" key="5">
    <source>
        <dbReference type="HAMAP-Rule" id="MF_00014"/>
    </source>
</evidence>
<keyword evidence="1 5" id="KW-0963">Cytoplasm</keyword>
<organism evidence="8 9">
    <name type="scientific">Candidatus Desulfacyla euxinica</name>
    <dbReference type="NCBI Taxonomy" id="2841693"/>
    <lineage>
        <taxon>Bacteria</taxon>
        <taxon>Deltaproteobacteria</taxon>
        <taxon>Candidatus Desulfacyla</taxon>
    </lineage>
</organism>
<evidence type="ECO:0000256" key="4">
    <source>
        <dbReference type="ARBA" id="ARBA00023186"/>
    </source>
</evidence>
<protein>
    <recommendedName>
        <fullName evidence="5">Ribosome maturation factor RimM</fullName>
    </recommendedName>
</protein>